<dbReference type="InterPro" id="IPR001466">
    <property type="entry name" value="Beta-lactam-related"/>
</dbReference>
<dbReference type="EMBL" id="FXTE01000014">
    <property type="protein sequence ID" value="SMO88509.1"/>
    <property type="molecule type" value="Genomic_DNA"/>
</dbReference>
<keyword evidence="4" id="KW-1185">Reference proteome</keyword>
<feature type="domain" description="Beta-lactamase-related" evidence="2">
    <location>
        <begin position="93"/>
        <end position="359"/>
    </location>
</feature>
<protein>
    <recommendedName>
        <fullName evidence="2">Beta-lactamase-related domain-containing protein</fullName>
    </recommendedName>
</protein>
<dbReference type="PANTHER" id="PTHR43283">
    <property type="entry name" value="BETA-LACTAMASE-RELATED"/>
    <property type="match status" value="1"/>
</dbReference>
<evidence type="ECO:0000256" key="1">
    <source>
        <dbReference type="SAM" id="Phobius"/>
    </source>
</evidence>
<keyword evidence="1" id="KW-1133">Transmembrane helix</keyword>
<evidence type="ECO:0000313" key="4">
    <source>
        <dbReference type="Proteomes" id="UP000319555"/>
    </source>
</evidence>
<dbReference type="PANTHER" id="PTHR43283:SF14">
    <property type="entry name" value="BLL8153 PROTEIN"/>
    <property type="match status" value="1"/>
</dbReference>
<dbReference type="OrthoDB" id="9814204at2"/>
<sequence>MRALFKWVLRIALMLVLAAAVVGFWKREEIQRLMAVNSLFSPEKIVHNFSHMDAAFKTVNLPRGDGATWELPYGPGFDLPAGTDQWIEDRSVTSLLVMQGGQIRFEEYYLGTTPDDRRISWSVAKSYLSALFGILLDEGAIASLDDPVVQYVPKLQGTAYDGTTIRNVLNMASGVTFNEDYLDYNSDINRMGRVVALGRELDDFAASLQDSFATPGEIWKYVSIDTHVIGMVVRGATGRSVAELLTERIVQPLGLERDGYYVTDGAGVAFVLGGLNFTTRDYARFGQMILQNGVHDGQQLVPAEWIAASVLPSAPTASGKIGYGYQWWIPVGAHEGEFMARGVYGQYIYFDQPRGVLIVSTGADRKFRDPGVNEINIEMFRKIAQSL</sequence>
<proteinExistence type="predicted"/>
<dbReference type="RefSeq" id="WP_142639460.1">
    <property type="nucleotide sequence ID" value="NZ_FXTE01000014.1"/>
</dbReference>
<dbReference type="SUPFAM" id="SSF56601">
    <property type="entry name" value="beta-lactamase/transpeptidase-like"/>
    <property type="match status" value="1"/>
</dbReference>
<accession>A0A521EX80</accession>
<dbReference type="Gene3D" id="3.40.710.10">
    <property type="entry name" value="DD-peptidase/beta-lactamase superfamily"/>
    <property type="match status" value="1"/>
</dbReference>
<dbReference type="Pfam" id="PF00144">
    <property type="entry name" value="Beta-lactamase"/>
    <property type="match status" value="1"/>
</dbReference>
<reference evidence="3 4" key="1">
    <citation type="submission" date="2017-05" db="EMBL/GenBank/DDBJ databases">
        <authorList>
            <person name="Varghese N."/>
            <person name="Submissions S."/>
        </authorList>
    </citation>
    <scope>NUCLEOTIDE SEQUENCE [LARGE SCALE GENOMIC DNA]</scope>
    <source>
        <strain evidence="3 4">DSM 28009</strain>
    </source>
</reference>
<gene>
    <name evidence="3" type="ORF">SAMN06265380_11485</name>
</gene>
<evidence type="ECO:0000259" key="2">
    <source>
        <dbReference type="Pfam" id="PF00144"/>
    </source>
</evidence>
<organism evidence="3 4">
    <name type="scientific">Ruegeria faecimaris</name>
    <dbReference type="NCBI Taxonomy" id="686389"/>
    <lineage>
        <taxon>Bacteria</taxon>
        <taxon>Pseudomonadati</taxon>
        <taxon>Pseudomonadota</taxon>
        <taxon>Alphaproteobacteria</taxon>
        <taxon>Rhodobacterales</taxon>
        <taxon>Roseobacteraceae</taxon>
        <taxon>Ruegeria</taxon>
    </lineage>
</organism>
<dbReference type="InterPro" id="IPR050789">
    <property type="entry name" value="Diverse_Enzym_Activities"/>
</dbReference>
<feature type="transmembrane region" description="Helical" evidence="1">
    <location>
        <begin position="7"/>
        <end position="25"/>
    </location>
</feature>
<dbReference type="Proteomes" id="UP000319555">
    <property type="component" value="Unassembled WGS sequence"/>
</dbReference>
<dbReference type="AlphaFoldDB" id="A0A521EX80"/>
<dbReference type="InterPro" id="IPR012338">
    <property type="entry name" value="Beta-lactam/transpept-like"/>
</dbReference>
<name>A0A521EX80_9RHOB</name>
<keyword evidence="1" id="KW-0812">Transmembrane</keyword>
<evidence type="ECO:0000313" key="3">
    <source>
        <dbReference type="EMBL" id="SMO88509.1"/>
    </source>
</evidence>
<keyword evidence="1" id="KW-0472">Membrane</keyword>